<dbReference type="Gene3D" id="2.170.120.12">
    <property type="entry name" value="DNA-directed RNA polymerase, insert domain"/>
    <property type="match status" value="1"/>
</dbReference>
<dbReference type="Proteomes" id="UP000001876">
    <property type="component" value="Chloroplast Pltd"/>
</dbReference>
<keyword evidence="11" id="KW-0150">Chloroplast</keyword>
<evidence type="ECO:0000256" key="3">
    <source>
        <dbReference type="ARBA" id="ARBA00012418"/>
    </source>
</evidence>
<dbReference type="InterPro" id="IPR011260">
    <property type="entry name" value="RNAP_asu_C"/>
</dbReference>
<dbReference type="GO" id="GO:0003899">
    <property type="term" value="F:DNA-directed RNA polymerase activity"/>
    <property type="evidence" value="ECO:0007669"/>
    <property type="project" value="UniProtKB-EC"/>
</dbReference>
<dbReference type="InterPro" id="IPR011262">
    <property type="entry name" value="DNA-dir_RNA_pol_insert"/>
</dbReference>
<comment type="function">
    <text evidence="1">DNA-dependent RNA polymerase catalyzes the transcription of DNA into RNA using the four ribonucleoside triphosphates as substrates.</text>
</comment>
<gene>
    <name evidence="11" type="ORF">MicpuC_chl18</name>
</gene>
<keyword evidence="5" id="KW-0808">Transferase</keyword>
<evidence type="ECO:0000256" key="7">
    <source>
        <dbReference type="ARBA" id="ARBA00023163"/>
    </source>
</evidence>
<comment type="similarity">
    <text evidence="2">Belongs to the RNA polymerase alpha chain family.</text>
</comment>
<dbReference type="EMBL" id="FJ858269">
    <property type="protein sequence ID" value="ACO50751.1"/>
    <property type="molecule type" value="Genomic_DNA"/>
</dbReference>
<evidence type="ECO:0000313" key="12">
    <source>
        <dbReference type="Proteomes" id="UP000001876"/>
    </source>
</evidence>
<dbReference type="InterPro" id="IPR036603">
    <property type="entry name" value="RBP11-like"/>
</dbReference>
<dbReference type="CDD" id="cd06928">
    <property type="entry name" value="RNAP_alpha_NTD"/>
    <property type="match status" value="1"/>
</dbReference>
<dbReference type="SMART" id="SM00662">
    <property type="entry name" value="RPOLD"/>
    <property type="match status" value="1"/>
</dbReference>
<evidence type="ECO:0000256" key="6">
    <source>
        <dbReference type="ARBA" id="ARBA00022695"/>
    </source>
</evidence>
<keyword evidence="6" id="KW-0548">Nucleotidyltransferase</keyword>
<dbReference type="SUPFAM" id="SSF56553">
    <property type="entry name" value="Insert subdomain of RNA polymerase alpha subunit"/>
    <property type="match status" value="1"/>
</dbReference>
<dbReference type="OrthoDB" id="360088at2759"/>
<dbReference type="Pfam" id="PF01193">
    <property type="entry name" value="RNA_pol_L"/>
    <property type="match status" value="1"/>
</dbReference>
<feature type="domain" description="DNA-directed RNA polymerase RpoA/D/Rpb3-type" evidence="10">
    <location>
        <begin position="26"/>
        <end position="268"/>
    </location>
</feature>
<evidence type="ECO:0000256" key="8">
    <source>
        <dbReference type="ARBA" id="ARBA00031776"/>
    </source>
</evidence>
<keyword evidence="12" id="KW-1185">Reference proteome</keyword>
<dbReference type="GO" id="GO:0003677">
    <property type="term" value="F:DNA binding"/>
    <property type="evidence" value="ECO:0007669"/>
    <property type="project" value="InterPro"/>
</dbReference>
<protein>
    <recommendedName>
        <fullName evidence="3">DNA-directed RNA polymerase</fullName>
        <ecNumber evidence="3">2.7.7.6</ecNumber>
    </recommendedName>
    <alternativeName>
        <fullName evidence="8">Plastid-encoded RNA polymerase subunit alpha</fullName>
    </alternativeName>
</protein>
<dbReference type="GO" id="GO:0005737">
    <property type="term" value="C:cytoplasm"/>
    <property type="evidence" value="ECO:0007669"/>
    <property type="project" value="UniProtKB-ARBA"/>
</dbReference>
<dbReference type="GO" id="GO:0006351">
    <property type="term" value="P:DNA-templated transcription"/>
    <property type="evidence" value="ECO:0007669"/>
    <property type="project" value="InterPro"/>
</dbReference>
<accession>C1KRB9</accession>
<comment type="catalytic activity">
    <reaction evidence="9">
        <text>RNA(n) + a ribonucleoside 5'-triphosphate = RNA(n+1) + diphosphate</text>
        <dbReference type="Rhea" id="RHEA:21248"/>
        <dbReference type="Rhea" id="RHEA-COMP:14527"/>
        <dbReference type="Rhea" id="RHEA-COMP:17342"/>
        <dbReference type="ChEBI" id="CHEBI:33019"/>
        <dbReference type="ChEBI" id="CHEBI:61557"/>
        <dbReference type="ChEBI" id="CHEBI:140395"/>
        <dbReference type="EC" id="2.7.7.6"/>
    </reaction>
</comment>
<keyword evidence="4" id="KW-0240">DNA-directed RNA polymerase</keyword>
<dbReference type="InterPro" id="IPR011263">
    <property type="entry name" value="DNA-dir_RNA_pol_RpoA/D/Rpb3"/>
</dbReference>
<dbReference type="STRING" id="564608.C1KRB9"/>
<evidence type="ECO:0000256" key="5">
    <source>
        <dbReference type="ARBA" id="ARBA00022679"/>
    </source>
</evidence>
<keyword evidence="11" id="KW-0934">Plastid</keyword>
<evidence type="ECO:0000256" key="1">
    <source>
        <dbReference type="ARBA" id="ARBA00004026"/>
    </source>
</evidence>
<reference evidence="12" key="1">
    <citation type="journal article" date="2009" name="Science">
        <title>Green evolution and dynamic adaptations revealed by genomes of the marine picoeukaryotes Micromonas.</title>
        <authorList>
            <person name="Worden A.Z."/>
            <person name="Lee J.H."/>
            <person name="Mock T."/>
            <person name="Rouze P."/>
            <person name="Simmons M.P."/>
            <person name="Aerts A.L."/>
            <person name="Allen A.E."/>
            <person name="Cuvelier M.L."/>
            <person name="Derelle E."/>
            <person name="Everett M.V."/>
            <person name="Foulon E."/>
            <person name="Grimwood J."/>
            <person name="Gundlach H."/>
            <person name="Henrissat B."/>
            <person name="Napoli C."/>
            <person name="McDonald S.M."/>
            <person name="Parker M.S."/>
            <person name="Rombauts S."/>
            <person name="Salamov A."/>
            <person name="Von Dassow P."/>
            <person name="Badger J.H."/>
            <person name="Coutinho P.M."/>
            <person name="Demir E."/>
            <person name="Dubchak I."/>
            <person name="Gentemann C."/>
            <person name="Eikrem W."/>
            <person name="Gready J.E."/>
            <person name="John U."/>
            <person name="Lanier W."/>
            <person name="Lindquist E.A."/>
            <person name="Lucas S."/>
            <person name="Mayer K.F."/>
            <person name="Moreau H."/>
            <person name="Not F."/>
            <person name="Otillar R."/>
            <person name="Panaud O."/>
            <person name="Pangilinan J."/>
            <person name="Paulsen I."/>
            <person name="Piegu B."/>
            <person name="Poliakov A."/>
            <person name="Robbens S."/>
            <person name="Schmutz J."/>
            <person name="Toulza E."/>
            <person name="Wyss T."/>
            <person name="Zelensky A."/>
            <person name="Zhou K."/>
            <person name="Armbrust E.V."/>
            <person name="Bhattacharya D."/>
            <person name="Goodenough U.W."/>
            <person name="Van de Peer Y."/>
            <person name="Grigoriev I.V."/>
        </authorList>
    </citation>
    <scope>NUCLEOTIDE SEQUENCE [LARGE SCALE GENOMIC DNA]</scope>
    <source>
        <strain evidence="12">CCMP1545</strain>
    </source>
</reference>
<evidence type="ECO:0000256" key="2">
    <source>
        <dbReference type="ARBA" id="ARBA00007123"/>
    </source>
</evidence>
<evidence type="ECO:0000256" key="9">
    <source>
        <dbReference type="ARBA" id="ARBA00048552"/>
    </source>
</evidence>
<dbReference type="Gene3D" id="1.10.150.20">
    <property type="entry name" value="5' to 3' exonuclease, C-terminal subdomain"/>
    <property type="match status" value="1"/>
</dbReference>
<evidence type="ECO:0000259" key="10">
    <source>
        <dbReference type="SMART" id="SM00662"/>
    </source>
</evidence>
<sequence length="358" mass="39618">MTFIVPNSSAKLECVEFREKNPRTQYARLVLGPVAPGQGVTLGNTFRRLLLNDLPGVAITAAKLNDARTEFVTLPGIRESVVEIFLNLRDIVFFNTFPDVLAPQGTITIDPSVHEGPTDAGEGFELSTSPRVICAGDMQLPEGVYCVDPTQPIATLMNAHTPFHLSFILEQATGYRVWKKPTQPYGRGFYPPRQTAAPQMEQVKSGLFQPIDGNFMPVRTVNFKVHDGPPHGEYIHFEITTNGSIHPHAAFKHAGAILTEITRATLQEPRPLVGMDEVSQPADVPNNQMAYFETIAIEQLELSLRAYNCLKRAQILTLADLSRESYQSLLALRNFGQKSAEEVAKALETYGIELVQET</sequence>
<dbReference type="SUPFAM" id="SSF55257">
    <property type="entry name" value="RBP11-like subunits of RNA polymerase"/>
    <property type="match status" value="1"/>
</dbReference>
<organism evidence="11 12">
    <name type="scientific">Micromonas pusilla (strain CCMP1545)</name>
    <name type="common">Picoplanktonic green alga</name>
    <dbReference type="NCBI Taxonomy" id="564608"/>
    <lineage>
        <taxon>Eukaryota</taxon>
        <taxon>Viridiplantae</taxon>
        <taxon>Chlorophyta</taxon>
        <taxon>Mamiellophyceae</taxon>
        <taxon>Mamiellales</taxon>
        <taxon>Mamiellaceae</taxon>
        <taxon>Micromonas</taxon>
    </lineage>
</organism>
<dbReference type="AlphaFoldDB" id="C1KRB9"/>
<dbReference type="Pfam" id="PF03118">
    <property type="entry name" value="RNA_pol_A_CTD"/>
    <property type="match status" value="1"/>
</dbReference>
<dbReference type="SUPFAM" id="SSF47789">
    <property type="entry name" value="C-terminal domain of RNA polymerase alpha subunit"/>
    <property type="match status" value="1"/>
</dbReference>
<evidence type="ECO:0000256" key="4">
    <source>
        <dbReference type="ARBA" id="ARBA00022478"/>
    </source>
</evidence>
<dbReference type="GO" id="GO:0000428">
    <property type="term" value="C:DNA-directed RNA polymerase complex"/>
    <property type="evidence" value="ECO:0007669"/>
    <property type="project" value="UniProtKB-KW"/>
</dbReference>
<dbReference type="Gene3D" id="3.30.1360.10">
    <property type="entry name" value="RNA polymerase, RBP11-like subunit"/>
    <property type="match status" value="1"/>
</dbReference>
<keyword evidence="7" id="KW-0804">Transcription</keyword>
<dbReference type="OMA" id="XKKSTRE"/>
<geneLocation type="chloroplast" evidence="11"/>
<evidence type="ECO:0000313" key="11">
    <source>
        <dbReference type="EMBL" id="ACO50751.1"/>
    </source>
</evidence>
<proteinExistence type="inferred from homology"/>
<name>C1KRB9_MICPC</name>
<dbReference type="InterPro" id="IPR036643">
    <property type="entry name" value="RNApol_insert_sf"/>
</dbReference>
<dbReference type="Pfam" id="PF01000">
    <property type="entry name" value="RNA_pol_A_bac"/>
    <property type="match status" value="1"/>
</dbReference>
<dbReference type="EC" id="2.7.7.6" evidence="3"/>
<dbReference type="GO" id="GO:0046983">
    <property type="term" value="F:protein dimerization activity"/>
    <property type="evidence" value="ECO:0007669"/>
    <property type="project" value="InterPro"/>
</dbReference>